<dbReference type="Proteomes" id="UP000250043">
    <property type="component" value="Unassembled WGS sequence"/>
</dbReference>
<evidence type="ECO:0000313" key="3">
    <source>
        <dbReference type="EMBL" id="OCH91942.1"/>
    </source>
</evidence>
<dbReference type="EMBL" id="KV722377">
    <property type="protein sequence ID" value="OCH91942.1"/>
    <property type="molecule type" value="Genomic_DNA"/>
</dbReference>
<protein>
    <recommendedName>
        <fullName evidence="2">DUF6534 domain-containing protein</fullName>
    </recommendedName>
</protein>
<feature type="domain" description="DUF6534" evidence="2">
    <location>
        <begin position="192"/>
        <end position="265"/>
    </location>
</feature>
<dbReference type="Pfam" id="PF20152">
    <property type="entry name" value="DUF6534"/>
    <property type="match status" value="1"/>
</dbReference>
<keyword evidence="4" id="KW-1185">Reference proteome</keyword>
<evidence type="ECO:0000313" key="4">
    <source>
        <dbReference type="Proteomes" id="UP000250043"/>
    </source>
</evidence>
<gene>
    <name evidence="3" type="ORF">OBBRIDRAFT_802959</name>
</gene>
<dbReference type="OrthoDB" id="2535105at2759"/>
<proteinExistence type="predicted"/>
<keyword evidence="1" id="KW-1133">Transmembrane helix</keyword>
<feature type="transmembrane region" description="Helical" evidence="1">
    <location>
        <begin position="182"/>
        <end position="206"/>
    </location>
</feature>
<feature type="transmembrane region" description="Helical" evidence="1">
    <location>
        <begin position="15"/>
        <end position="36"/>
    </location>
</feature>
<keyword evidence="1" id="KW-0472">Membrane</keyword>
<accession>A0A8E2B409</accession>
<evidence type="ECO:0000256" key="1">
    <source>
        <dbReference type="SAM" id="Phobius"/>
    </source>
</evidence>
<sequence>MSSGLHLDSTLGSAFLGHFLSTALFGVTSVQTWTYFKKSYQDSRTLNSLDTGYYACGAPYLFNILLSRDKLWQSCRCGEAVLDVCCTYGRSLFNVITVELIVTSGSDNSYRSCGSSGPTMSLIMVYLRPEHNQYDCARTVEAEQWRSARANDDSSGSTVPVHLRTDFVLTLPTYFLEGPYVWSLYAAFSVEILADSLITIAQYLYLRRFRSGVKSNKTDSIIHVVTVYSINTCLITSICGILCLVTYAALPDTFVYWPFYFILGKPHWSVDW</sequence>
<organism evidence="3 4">
    <name type="scientific">Obba rivulosa</name>
    <dbReference type="NCBI Taxonomy" id="1052685"/>
    <lineage>
        <taxon>Eukaryota</taxon>
        <taxon>Fungi</taxon>
        <taxon>Dikarya</taxon>
        <taxon>Basidiomycota</taxon>
        <taxon>Agaricomycotina</taxon>
        <taxon>Agaricomycetes</taxon>
        <taxon>Polyporales</taxon>
        <taxon>Gelatoporiaceae</taxon>
        <taxon>Obba</taxon>
    </lineage>
</organism>
<keyword evidence="1" id="KW-0812">Transmembrane</keyword>
<dbReference type="InterPro" id="IPR045339">
    <property type="entry name" value="DUF6534"/>
</dbReference>
<feature type="transmembrane region" description="Helical" evidence="1">
    <location>
        <begin position="227"/>
        <end position="250"/>
    </location>
</feature>
<reference evidence="3 4" key="1">
    <citation type="submission" date="2016-07" db="EMBL/GenBank/DDBJ databases">
        <title>Draft genome of the white-rot fungus Obba rivulosa 3A-2.</title>
        <authorList>
            <consortium name="DOE Joint Genome Institute"/>
            <person name="Miettinen O."/>
            <person name="Riley R."/>
            <person name="Acob R."/>
            <person name="Barry K."/>
            <person name="Cullen D."/>
            <person name="De Vries R."/>
            <person name="Hainaut M."/>
            <person name="Hatakka A."/>
            <person name="Henrissat B."/>
            <person name="Hilden K."/>
            <person name="Kuo R."/>
            <person name="Labutti K."/>
            <person name="Lipzen A."/>
            <person name="Makela M.R."/>
            <person name="Sandor L."/>
            <person name="Spatafora J.W."/>
            <person name="Grigoriev I.V."/>
            <person name="Hibbett D.S."/>
        </authorList>
    </citation>
    <scope>NUCLEOTIDE SEQUENCE [LARGE SCALE GENOMIC DNA]</scope>
    <source>
        <strain evidence="3 4">3A-2</strain>
    </source>
</reference>
<dbReference type="AlphaFoldDB" id="A0A8E2B409"/>
<name>A0A8E2B409_9APHY</name>
<evidence type="ECO:0000259" key="2">
    <source>
        <dbReference type="Pfam" id="PF20152"/>
    </source>
</evidence>